<dbReference type="InterPro" id="IPR006925">
    <property type="entry name" value="Vps16_C"/>
</dbReference>
<dbReference type="GO" id="GO:0016197">
    <property type="term" value="P:endosomal transport"/>
    <property type="evidence" value="ECO:0007669"/>
    <property type="project" value="TreeGrafter"/>
</dbReference>
<dbReference type="KEGG" id="vde:111248375"/>
<evidence type="ECO:0000259" key="4">
    <source>
        <dbReference type="Pfam" id="PF04840"/>
    </source>
</evidence>
<dbReference type="AlphaFoldDB" id="A0A7M7JSQ4"/>
<dbReference type="Gene3D" id="1.10.150.780">
    <property type="entry name" value="Vps16, C-terminal region"/>
    <property type="match status" value="1"/>
</dbReference>
<keyword evidence="3" id="KW-0813">Transport</keyword>
<feature type="domain" description="Vps16 N-terminal" evidence="5">
    <location>
        <begin position="12"/>
        <end position="426"/>
    </location>
</feature>
<dbReference type="OrthoDB" id="1792at2759"/>
<reference evidence="6" key="1">
    <citation type="submission" date="2021-01" db="UniProtKB">
        <authorList>
            <consortium name="EnsemblMetazoa"/>
        </authorList>
    </citation>
    <scope>IDENTIFICATION</scope>
</reference>
<organism evidence="6 7">
    <name type="scientific">Varroa destructor</name>
    <name type="common">Honeybee mite</name>
    <dbReference type="NCBI Taxonomy" id="109461"/>
    <lineage>
        <taxon>Eukaryota</taxon>
        <taxon>Metazoa</taxon>
        <taxon>Ecdysozoa</taxon>
        <taxon>Arthropoda</taxon>
        <taxon>Chelicerata</taxon>
        <taxon>Arachnida</taxon>
        <taxon>Acari</taxon>
        <taxon>Parasitiformes</taxon>
        <taxon>Mesostigmata</taxon>
        <taxon>Gamasina</taxon>
        <taxon>Dermanyssoidea</taxon>
        <taxon>Varroidae</taxon>
        <taxon>Varroa</taxon>
    </lineage>
</organism>
<dbReference type="SUPFAM" id="SSF82171">
    <property type="entry name" value="DPP6 N-terminal domain-like"/>
    <property type="match status" value="1"/>
</dbReference>
<dbReference type="PIRSF" id="PIRSF007949">
    <property type="entry name" value="VPS16"/>
    <property type="match status" value="1"/>
</dbReference>
<dbReference type="OMA" id="WCGDDCL"/>
<evidence type="ECO:0000256" key="2">
    <source>
        <dbReference type="ARBA" id="ARBA00017947"/>
    </source>
</evidence>
<keyword evidence="7" id="KW-1185">Reference proteome</keyword>
<dbReference type="EnsemblMetazoa" id="XM_022800598">
    <property type="protein sequence ID" value="XP_022656333"/>
    <property type="gene ID" value="LOC111248375"/>
</dbReference>
<dbReference type="Gene3D" id="2.130.10.10">
    <property type="entry name" value="YVTN repeat-like/Quinoprotein amine dehydrogenase"/>
    <property type="match status" value="1"/>
</dbReference>
<dbReference type="Pfam" id="PF04841">
    <property type="entry name" value="Vps16_N"/>
    <property type="match status" value="1"/>
</dbReference>
<dbReference type="FunCoup" id="A0A7M7JSQ4">
    <property type="interactions" value="2446"/>
</dbReference>
<evidence type="ECO:0000256" key="1">
    <source>
        <dbReference type="ARBA" id="ARBA00009250"/>
    </source>
</evidence>
<evidence type="ECO:0000256" key="3">
    <source>
        <dbReference type="PIRNR" id="PIRNR007949"/>
    </source>
</evidence>
<dbReference type="GO" id="GO:0042144">
    <property type="term" value="P:vacuole fusion, non-autophagic"/>
    <property type="evidence" value="ECO:0007669"/>
    <property type="project" value="TreeGrafter"/>
</dbReference>
<comment type="similarity">
    <text evidence="1 3">Belongs to the VPS16 family.</text>
</comment>
<dbReference type="GO" id="GO:0030897">
    <property type="term" value="C:HOPS complex"/>
    <property type="evidence" value="ECO:0007669"/>
    <property type="project" value="UniProtKB-UniRule"/>
</dbReference>
<protein>
    <recommendedName>
        <fullName evidence="2 3">Vacuolar protein sorting-associated protein 16 homolog</fullName>
    </recommendedName>
</protein>
<keyword evidence="3" id="KW-0967">Endosome</keyword>
<dbReference type="InterPro" id="IPR006926">
    <property type="entry name" value="Vps16_N"/>
</dbReference>
<dbReference type="Proteomes" id="UP000594260">
    <property type="component" value="Unplaced"/>
</dbReference>
<accession>A0A7M7JSQ4</accession>
<comment type="subcellular location">
    <subcellularLocation>
        <location evidence="3">Late endosome membrane</location>
        <topology evidence="3">Peripheral membrane protein</topology>
        <orientation evidence="3">Cytoplasmic side</orientation>
    </subcellularLocation>
    <subcellularLocation>
        <location evidence="3">Lysosome membrane</location>
        <topology evidence="3">Peripheral membrane protein</topology>
        <orientation evidence="3">Cytoplasmic side</orientation>
    </subcellularLocation>
    <text evidence="3">Cytoplasmic, peripheral membrane protein associated with late endosomes/lysosomes.</text>
</comment>
<proteinExistence type="inferred from homology"/>
<keyword evidence="3" id="KW-0458">Lysosome</keyword>
<dbReference type="GO" id="GO:0005765">
    <property type="term" value="C:lysosomal membrane"/>
    <property type="evidence" value="ECO:0007669"/>
    <property type="project" value="UniProtKB-SubCell"/>
</dbReference>
<dbReference type="InterPro" id="IPR016534">
    <property type="entry name" value="VPS16"/>
</dbReference>
<dbReference type="PANTHER" id="PTHR12811">
    <property type="entry name" value="VACUOLAR PROTEIN SORTING VPS16"/>
    <property type="match status" value="1"/>
</dbReference>
<comment type="function">
    <text evidence="3">Plays a role in vesicle-mediated protein trafficking to lysosomal compartments including the endocytic membrane transport and autophagic pathways. Believed to act as a core component of the putative HOPS and CORVET endosomal tethering complexes.</text>
</comment>
<dbReference type="PANTHER" id="PTHR12811:SF0">
    <property type="entry name" value="VACUOLAR PROTEIN SORTING-ASSOCIATED PROTEIN 16 HOMOLOG"/>
    <property type="match status" value="1"/>
</dbReference>
<feature type="domain" description="Vps16 C-terminal" evidence="4">
    <location>
        <begin position="521"/>
        <end position="826"/>
    </location>
</feature>
<dbReference type="Pfam" id="PF04840">
    <property type="entry name" value="Vps16_C"/>
    <property type="match status" value="1"/>
</dbReference>
<dbReference type="GeneID" id="111248375"/>
<keyword evidence="3" id="KW-0472">Membrane</keyword>
<dbReference type="GO" id="GO:0003779">
    <property type="term" value="F:actin binding"/>
    <property type="evidence" value="ECO:0007669"/>
    <property type="project" value="TreeGrafter"/>
</dbReference>
<dbReference type="CTD" id="41107"/>
<name>A0A7M7JSQ4_VARDE</name>
<dbReference type="InterPro" id="IPR015943">
    <property type="entry name" value="WD40/YVTN_repeat-like_dom_sf"/>
</dbReference>
<evidence type="ECO:0000313" key="7">
    <source>
        <dbReference type="Proteomes" id="UP000594260"/>
    </source>
</evidence>
<sequence>MPEDGLSASVRSDWKPLGTDVNFRKFEIYEMQWHTQVHLQDFIVAAAPFGGAIALLRTDRRCRPGGEQIQVHSAAGQSIKKIRWEGKSISALGWSCSEELIVVGSDGSVHVFPFDPHVIRVKYSFTLGKEAKDAGVIDTRVFNTRHNQSTGVVVLTGSYRFILVKSLHDPRTNELPDIGLSSMPSCWQVVSIADSLKVLVAKDNLIYVINANDRSIRQFTGLFDSKITAITEMALSFNHKLLALFSDTGAIWIGTSDLIKGNEHNTKTRSRPRQFVWCGKDGVVATWANSMVLVGFEQQDIRYTLEGDDTTHIVAEPDGCRVITNIKHYFLQKVPIEVDDLFNIGSFAPGRLLLEAADLYRKGSHLADQYLTLIKEDDGQLEQAVDQCIRATGHQWDEESQKALLKAASFGKVFQPIEGKNRDQYVNMCKHVRVLNAIRSPQIGMPLSFRQFEALGESVVIDRLIVRQHWPMAQAISSYLKLNMENKILVHWACYKVEQKHLNTNEVATAIGTRLSTVRAMQYSEIANRAADEGRKDLAVRLLDFEPRAAEQVPLLLKLNQPEDALSKAVDSGDADLVYQAIFYMKEHASAGFNLKLRQFPVAMNLYQKLCRENDREKLEDLIDQEDDHAAMAKIKIEDAMNASRKEQKIAAMQLAAEHLRRTPDEFGAHQLELHIKLLRSQMKFEQKLPSLKLFDLHVNDTLMELLKVSELRAAEEIKKEFAVSDRRWMWLRAKVLAKQGQWDELEKLSKQKRVPLIGFQGFAELCLTYQNKMEALKYILKLKEDPKVNYVLRYTDGDIKKAAALAHEQKDVECLQLLREKAIEKAKTAYLANEIDEYILRLKNKK</sequence>
<dbReference type="InterPro" id="IPR038132">
    <property type="entry name" value="Vps16_C_sf"/>
</dbReference>
<keyword evidence="3" id="KW-0653">Protein transport</keyword>
<dbReference type="GO" id="GO:0033263">
    <property type="term" value="C:CORVET complex"/>
    <property type="evidence" value="ECO:0007669"/>
    <property type="project" value="UniProtKB-UniRule"/>
</dbReference>
<evidence type="ECO:0000313" key="6">
    <source>
        <dbReference type="EnsemblMetazoa" id="XP_022656333"/>
    </source>
</evidence>
<dbReference type="GO" id="GO:0031902">
    <property type="term" value="C:late endosome membrane"/>
    <property type="evidence" value="ECO:0007669"/>
    <property type="project" value="UniProtKB-SubCell"/>
</dbReference>
<dbReference type="InParanoid" id="A0A7M7JSQ4"/>
<evidence type="ECO:0000259" key="5">
    <source>
        <dbReference type="Pfam" id="PF04841"/>
    </source>
</evidence>
<dbReference type="RefSeq" id="XP_022656333.1">
    <property type="nucleotide sequence ID" value="XM_022800598.1"/>
</dbReference>
<dbReference type="GO" id="GO:0006886">
    <property type="term" value="P:intracellular protein transport"/>
    <property type="evidence" value="ECO:0007669"/>
    <property type="project" value="InterPro"/>
</dbReference>